<feature type="compositionally biased region" description="Polar residues" evidence="1">
    <location>
        <begin position="1"/>
        <end position="11"/>
    </location>
</feature>
<protein>
    <submittedName>
        <fullName evidence="2">Uncharacterized protein</fullName>
    </submittedName>
</protein>
<comment type="caution">
    <text evidence="2">The sequence shown here is derived from an EMBL/GenBank/DDBJ whole genome shotgun (WGS) entry which is preliminary data.</text>
</comment>
<organism evidence="2 3">
    <name type="scientific">Amycolatopsis tucumanensis</name>
    <dbReference type="NCBI Taxonomy" id="401106"/>
    <lineage>
        <taxon>Bacteria</taxon>
        <taxon>Bacillati</taxon>
        <taxon>Actinomycetota</taxon>
        <taxon>Actinomycetes</taxon>
        <taxon>Pseudonocardiales</taxon>
        <taxon>Pseudonocardiaceae</taxon>
        <taxon>Amycolatopsis</taxon>
    </lineage>
</organism>
<evidence type="ECO:0000313" key="3">
    <source>
        <dbReference type="Proteomes" id="UP001501624"/>
    </source>
</evidence>
<feature type="compositionally biased region" description="Pro residues" evidence="1">
    <location>
        <begin position="41"/>
        <end position="112"/>
    </location>
</feature>
<evidence type="ECO:0000256" key="1">
    <source>
        <dbReference type="SAM" id="MobiDB-lite"/>
    </source>
</evidence>
<sequence>MTTSKSETPDSGPQDDPNAELAELTRETPGSDGPAGVYDPNTPPPTGVYDPNTPPPTGVYDPNTPPPTGVYDPNTPPPTGVYDPNTPPPTGVYDPNTPPPTGVYDPNTPPPSGVYDPNTPPNGNGTPAHPAPQAQGVWVHNRQVARLWSTSANPGVWVDIAGLGWKRLAATADGRSSLTTLALLARNHGLPVSFHENAAGQIDQILV</sequence>
<feature type="region of interest" description="Disordered" evidence="1">
    <location>
        <begin position="1"/>
        <end position="133"/>
    </location>
</feature>
<feature type="compositionally biased region" description="Low complexity" evidence="1">
    <location>
        <begin position="121"/>
        <end position="132"/>
    </location>
</feature>
<dbReference type="Proteomes" id="UP001501624">
    <property type="component" value="Unassembled WGS sequence"/>
</dbReference>
<reference evidence="3" key="1">
    <citation type="journal article" date="2019" name="Int. J. Syst. Evol. Microbiol.">
        <title>The Global Catalogue of Microorganisms (GCM) 10K type strain sequencing project: providing services to taxonomists for standard genome sequencing and annotation.</title>
        <authorList>
            <consortium name="The Broad Institute Genomics Platform"/>
            <consortium name="The Broad Institute Genome Sequencing Center for Infectious Disease"/>
            <person name="Wu L."/>
            <person name="Ma J."/>
        </authorList>
    </citation>
    <scope>NUCLEOTIDE SEQUENCE [LARGE SCALE GENOMIC DNA]</scope>
    <source>
        <strain evidence="3">JCM 17017</strain>
    </source>
</reference>
<name>A0ABP7I3F0_9PSEU</name>
<gene>
    <name evidence="2" type="ORF">GCM10022380_30850</name>
</gene>
<dbReference type="RefSeq" id="WP_237338395.1">
    <property type="nucleotide sequence ID" value="NZ_BAABCM010000003.1"/>
</dbReference>
<proteinExistence type="predicted"/>
<evidence type="ECO:0000313" key="2">
    <source>
        <dbReference type="EMBL" id="GAA3810866.1"/>
    </source>
</evidence>
<dbReference type="EMBL" id="BAABCM010000003">
    <property type="protein sequence ID" value="GAA3810866.1"/>
    <property type="molecule type" value="Genomic_DNA"/>
</dbReference>
<keyword evidence="3" id="KW-1185">Reference proteome</keyword>
<accession>A0ABP7I3F0</accession>